<dbReference type="InterPro" id="IPR029063">
    <property type="entry name" value="SAM-dependent_MTases_sf"/>
</dbReference>
<evidence type="ECO:0000313" key="3">
    <source>
        <dbReference type="EMBL" id="WTW59772.1"/>
    </source>
</evidence>
<dbReference type="Pfam" id="PF13649">
    <property type="entry name" value="Methyltransf_25"/>
    <property type="match status" value="1"/>
</dbReference>
<dbReference type="GO" id="GO:0008168">
    <property type="term" value="F:methyltransferase activity"/>
    <property type="evidence" value="ECO:0007669"/>
    <property type="project" value="UniProtKB-KW"/>
</dbReference>
<dbReference type="CDD" id="cd02440">
    <property type="entry name" value="AdoMet_MTases"/>
    <property type="match status" value="1"/>
</dbReference>
<feature type="domain" description="Methyltransferase" evidence="2">
    <location>
        <begin position="6"/>
        <end position="97"/>
    </location>
</feature>
<dbReference type="EMBL" id="CP108318">
    <property type="protein sequence ID" value="WTW59772.1"/>
    <property type="molecule type" value="Genomic_DNA"/>
</dbReference>
<gene>
    <name evidence="3" type="ORF">OG549_03415</name>
</gene>
<name>A0AAU2UX57_9ACTN</name>
<dbReference type="Gene3D" id="3.40.50.150">
    <property type="entry name" value="Vaccinia Virus protein VP39"/>
    <property type="match status" value="1"/>
</dbReference>
<sequence>MAGRRVLDLGSGTGRHAAHLARDHQALVDAVDNAPSQHERAVSTYGGVPGLRFHLADAVDHLRSADPYDVSYAVNVLPYLPPHKILPAVARALKHGGMLAFSVLHTPSDQRPPSTAVTARPETLSLRGGGDLTVHMYVLTPQLWEDLAVEAGLRVTDVITIDSPDVANPVSYRLFLTHRP</sequence>
<reference evidence="3" key="1">
    <citation type="submission" date="2022-10" db="EMBL/GenBank/DDBJ databases">
        <title>The complete genomes of actinobacterial strains from the NBC collection.</title>
        <authorList>
            <person name="Joergensen T.S."/>
            <person name="Alvarez Arevalo M."/>
            <person name="Sterndorff E.B."/>
            <person name="Faurdal D."/>
            <person name="Vuksanovic O."/>
            <person name="Mourched A.-S."/>
            <person name="Charusanti P."/>
            <person name="Shaw S."/>
            <person name="Blin K."/>
            <person name="Weber T."/>
        </authorList>
    </citation>
    <scope>NUCLEOTIDE SEQUENCE</scope>
    <source>
        <strain evidence="3">NBC_00003</strain>
    </source>
</reference>
<accession>A0AAU2UX57</accession>
<dbReference type="InterPro" id="IPR041698">
    <property type="entry name" value="Methyltransf_25"/>
</dbReference>
<dbReference type="PANTHER" id="PTHR43861">
    <property type="entry name" value="TRANS-ACONITATE 2-METHYLTRANSFERASE-RELATED"/>
    <property type="match status" value="1"/>
</dbReference>
<evidence type="ECO:0000259" key="2">
    <source>
        <dbReference type="Pfam" id="PF13649"/>
    </source>
</evidence>
<proteinExistence type="predicted"/>
<dbReference type="GO" id="GO:0017000">
    <property type="term" value="P:antibiotic biosynthetic process"/>
    <property type="evidence" value="ECO:0007669"/>
    <property type="project" value="UniProtKB-ARBA"/>
</dbReference>
<organism evidence="3">
    <name type="scientific">Streptomyces sp. NBC_00003</name>
    <dbReference type="NCBI Taxonomy" id="2903608"/>
    <lineage>
        <taxon>Bacteria</taxon>
        <taxon>Bacillati</taxon>
        <taxon>Actinomycetota</taxon>
        <taxon>Actinomycetes</taxon>
        <taxon>Kitasatosporales</taxon>
        <taxon>Streptomycetaceae</taxon>
        <taxon>Streptomyces</taxon>
    </lineage>
</organism>
<dbReference type="GO" id="GO:0032259">
    <property type="term" value="P:methylation"/>
    <property type="evidence" value="ECO:0007669"/>
    <property type="project" value="UniProtKB-KW"/>
</dbReference>
<keyword evidence="1" id="KW-0808">Transferase</keyword>
<protein>
    <submittedName>
        <fullName evidence="3">Class I SAM-dependent methyltransferase</fullName>
    </submittedName>
</protein>
<dbReference type="AlphaFoldDB" id="A0AAU2UX57"/>
<dbReference type="SUPFAM" id="SSF53335">
    <property type="entry name" value="S-adenosyl-L-methionine-dependent methyltransferases"/>
    <property type="match status" value="1"/>
</dbReference>
<keyword evidence="3" id="KW-0489">Methyltransferase</keyword>
<evidence type="ECO:0000256" key="1">
    <source>
        <dbReference type="ARBA" id="ARBA00022679"/>
    </source>
</evidence>